<dbReference type="NCBIfam" id="TIGR00172">
    <property type="entry name" value="maf"/>
    <property type="match status" value="1"/>
</dbReference>
<feature type="site" description="Important for substrate specificity" evidence="4">
    <location>
        <position position="161"/>
    </location>
</feature>
<dbReference type="PIRSF" id="PIRSF006305">
    <property type="entry name" value="Maf"/>
    <property type="match status" value="1"/>
</dbReference>
<reference evidence="5 6" key="1">
    <citation type="submission" date="2020-08" db="EMBL/GenBank/DDBJ databases">
        <title>Sphingobacterium sp. DN04309 isolated from aquaculture water.</title>
        <authorList>
            <person name="Zhang M."/>
        </authorList>
    </citation>
    <scope>NUCLEOTIDE SEQUENCE [LARGE SCALE GENOMIC DNA]</scope>
    <source>
        <strain evidence="5 6">DN04309</strain>
    </source>
</reference>
<evidence type="ECO:0000256" key="4">
    <source>
        <dbReference type="HAMAP-Rule" id="MF_00528"/>
    </source>
</evidence>
<organism evidence="5 6">
    <name type="scientific">Sphingobacterium litopenaei</name>
    <dbReference type="NCBI Taxonomy" id="2763500"/>
    <lineage>
        <taxon>Bacteria</taxon>
        <taxon>Pseudomonadati</taxon>
        <taxon>Bacteroidota</taxon>
        <taxon>Sphingobacteriia</taxon>
        <taxon>Sphingobacteriales</taxon>
        <taxon>Sphingobacteriaceae</taxon>
        <taxon>Sphingobacterium</taxon>
    </lineage>
</organism>
<dbReference type="EC" id="3.6.1.9" evidence="4"/>
<comment type="catalytic activity">
    <reaction evidence="4">
        <text>dTTP + H2O = dTMP + diphosphate + H(+)</text>
        <dbReference type="Rhea" id="RHEA:28534"/>
        <dbReference type="ChEBI" id="CHEBI:15377"/>
        <dbReference type="ChEBI" id="CHEBI:15378"/>
        <dbReference type="ChEBI" id="CHEBI:33019"/>
        <dbReference type="ChEBI" id="CHEBI:37568"/>
        <dbReference type="ChEBI" id="CHEBI:63528"/>
        <dbReference type="EC" id="3.6.1.9"/>
    </reaction>
</comment>
<feature type="active site" description="Proton acceptor" evidence="4">
    <location>
        <position position="77"/>
    </location>
</feature>
<comment type="caution">
    <text evidence="5">The sequence shown here is derived from an EMBL/GenBank/DDBJ whole genome shotgun (WGS) entry which is preliminary data.</text>
</comment>
<dbReference type="Proteomes" id="UP000651271">
    <property type="component" value="Unassembled WGS sequence"/>
</dbReference>
<dbReference type="HAMAP" id="MF_00528">
    <property type="entry name" value="Maf"/>
    <property type="match status" value="1"/>
</dbReference>
<comment type="similarity">
    <text evidence="4">Belongs to the Maf family. YhdE subfamily.</text>
</comment>
<evidence type="ECO:0000313" key="6">
    <source>
        <dbReference type="Proteomes" id="UP000651271"/>
    </source>
</evidence>
<keyword evidence="4" id="KW-0963">Cytoplasm</keyword>
<comment type="function">
    <text evidence="4">Nucleoside triphosphate pyrophosphatase that hydrolyzes dTTP and UTP. May have a dual role in cell division arrest and in preventing the incorporation of modified nucleotides into cellular nucleic acids.</text>
</comment>
<evidence type="ECO:0000256" key="3">
    <source>
        <dbReference type="ARBA" id="ARBA00023080"/>
    </source>
</evidence>
<dbReference type="Pfam" id="PF02545">
    <property type="entry name" value="Maf"/>
    <property type="match status" value="1"/>
</dbReference>
<dbReference type="InterPro" id="IPR003697">
    <property type="entry name" value="Maf-like"/>
</dbReference>
<keyword evidence="3 4" id="KW-0546">Nucleotide metabolism</keyword>
<dbReference type="Gene3D" id="3.90.950.10">
    <property type="match status" value="1"/>
</dbReference>
<keyword evidence="6" id="KW-1185">Reference proteome</keyword>
<evidence type="ECO:0000256" key="2">
    <source>
        <dbReference type="ARBA" id="ARBA00022801"/>
    </source>
</evidence>
<keyword evidence="2 4" id="KW-0378">Hydrolase</keyword>
<dbReference type="CDD" id="cd00555">
    <property type="entry name" value="Maf"/>
    <property type="match status" value="1"/>
</dbReference>
<sequence>MLKNYLQDIKVVLGSQSPRRKELLASLGIDFDVIIKSVDESIPSHVNSSEAAEYVALKKLEAFDAAEFQDVLIITSDTVVVDNANNVLGKPSSAEEAKQVISSLSGRSHIVYTGVGLAYKGKKSHFTDKTTVHFEDLTPEEIQYYVDRYKPFDKAGAYGIQEWIGRIAVSKIEGSYENVMGLPTVRVYQAIKEIIK</sequence>
<evidence type="ECO:0000313" key="5">
    <source>
        <dbReference type="EMBL" id="MBD1430862.1"/>
    </source>
</evidence>
<comment type="catalytic activity">
    <reaction evidence="4">
        <text>UTP + H2O = UMP + diphosphate + H(+)</text>
        <dbReference type="Rhea" id="RHEA:29395"/>
        <dbReference type="ChEBI" id="CHEBI:15377"/>
        <dbReference type="ChEBI" id="CHEBI:15378"/>
        <dbReference type="ChEBI" id="CHEBI:33019"/>
        <dbReference type="ChEBI" id="CHEBI:46398"/>
        <dbReference type="ChEBI" id="CHEBI:57865"/>
        <dbReference type="EC" id="3.6.1.9"/>
    </reaction>
</comment>
<feature type="site" description="Important for substrate specificity" evidence="4">
    <location>
        <position position="19"/>
    </location>
</feature>
<gene>
    <name evidence="5" type="primary">maf</name>
    <name evidence="5" type="ORF">H8B04_15065</name>
</gene>
<accession>A0ABR7YHS8</accession>
<comment type="subcellular location">
    <subcellularLocation>
        <location evidence="4">Cytoplasm</location>
    </subcellularLocation>
</comment>
<proteinExistence type="inferred from homology"/>
<feature type="site" description="Important for substrate specificity" evidence="4">
    <location>
        <position position="78"/>
    </location>
</feature>
<dbReference type="PANTHER" id="PTHR43213">
    <property type="entry name" value="BIFUNCTIONAL DTTP/UTP PYROPHOSPHATASE/METHYLTRANSFERASE PROTEIN-RELATED"/>
    <property type="match status" value="1"/>
</dbReference>
<evidence type="ECO:0000256" key="1">
    <source>
        <dbReference type="ARBA" id="ARBA00001968"/>
    </source>
</evidence>
<dbReference type="PANTHER" id="PTHR43213:SF5">
    <property type="entry name" value="BIFUNCTIONAL DTTP_UTP PYROPHOSPHATASE_METHYLTRANSFERASE PROTEIN-RELATED"/>
    <property type="match status" value="1"/>
</dbReference>
<comment type="caution">
    <text evidence="4">Lacks conserved residue(s) required for the propagation of feature annotation.</text>
</comment>
<dbReference type="EMBL" id="JACOIJ010000041">
    <property type="protein sequence ID" value="MBD1430862.1"/>
    <property type="molecule type" value="Genomic_DNA"/>
</dbReference>
<dbReference type="SUPFAM" id="SSF52972">
    <property type="entry name" value="ITPase-like"/>
    <property type="match status" value="1"/>
</dbReference>
<dbReference type="InterPro" id="IPR029001">
    <property type="entry name" value="ITPase-like_fam"/>
</dbReference>
<dbReference type="RefSeq" id="WP_165292385.1">
    <property type="nucleotide sequence ID" value="NZ_JACOIJ010000041.1"/>
</dbReference>
<comment type="cofactor">
    <cofactor evidence="1 4">
        <name>a divalent metal cation</name>
        <dbReference type="ChEBI" id="CHEBI:60240"/>
    </cofactor>
</comment>
<name>A0ABR7YHS8_9SPHI</name>
<protein>
    <recommendedName>
        <fullName evidence="4">dTTP/UTP pyrophosphatase</fullName>
        <shortName evidence="4">dTTPase/UTPase</shortName>
        <ecNumber evidence="4">3.6.1.9</ecNumber>
    </recommendedName>
    <alternativeName>
        <fullName evidence="4">Nucleoside triphosphate pyrophosphatase</fullName>
    </alternativeName>
    <alternativeName>
        <fullName evidence="4">Nucleotide pyrophosphatase</fullName>
        <shortName evidence="4">Nucleotide PPase</shortName>
    </alternativeName>
</protein>